<organism evidence="2 3">
    <name type="scientific">Adhaeretor mobilis</name>
    <dbReference type="NCBI Taxonomy" id="1930276"/>
    <lineage>
        <taxon>Bacteria</taxon>
        <taxon>Pseudomonadati</taxon>
        <taxon>Planctomycetota</taxon>
        <taxon>Planctomycetia</taxon>
        <taxon>Pirellulales</taxon>
        <taxon>Lacipirellulaceae</taxon>
        <taxon>Adhaeretor</taxon>
    </lineage>
</organism>
<feature type="transmembrane region" description="Helical" evidence="1">
    <location>
        <begin position="34"/>
        <end position="51"/>
    </location>
</feature>
<evidence type="ECO:0000313" key="2">
    <source>
        <dbReference type="EMBL" id="QDT00128.1"/>
    </source>
</evidence>
<name>A0A517MZ89_9BACT</name>
<evidence type="ECO:0008006" key="4">
    <source>
        <dbReference type="Google" id="ProtNLM"/>
    </source>
</evidence>
<dbReference type="AlphaFoldDB" id="A0A517MZ89"/>
<proteinExistence type="predicted"/>
<dbReference type="EMBL" id="CP036263">
    <property type="protein sequence ID" value="QDT00128.1"/>
    <property type="molecule type" value="Genomic_DNA"/>
</dbReference>
<protein>
    <recommendedName>
        <fullName evidence="4">DUF4440 domain-containing protein</fullName>
    </recommendedName>
</protein>
<evidence type="ECO:0000256" key="1">
    <source>
        <dbReference type="SAM" id="Phobius"/>
    </source>
</evidence>
<keyword evidence="3" id="KW-1185">Reference proteome</keyword>
<dbReference type="OrthoDB" id="270619at2"/>
<evidence type="ECO:0000313" key="3">
    <source>
        <dbReference type="Proteomes" id="UP000319852"/>
    </source>
</evidence>
<reference evidence="2 3" key="1">
    <citation type="submission" date="2019-02" db="EMBL/GenBank/DDBJ databases">
        <title>Deep-cultivation of Planctomycetes and their phenomic and genomic characterization uncovers novel biology.</title>
        <authorList>
            <person name="Wiegand S."/>
            <person name="Jogler M."/>
            <person name="Boedeker C."/>
            <person name="Pinto D."/>
            <person name="Vollmers J."/>
            <person name="Rivas-Marin E."/>
            <person name="Kohn T."/>
            <person name="Peeters S.H."/>
            <person name="Heuer A."/>
            <person name="Rast P."/>
            <person name="Oberbeckmann S."/>
            <person name="Bunk B."/>
            <person name="Jeske O."/>
            <person name="Meyerdierks A."/>
            <person name="Storesund J.E."/>
            <person name="Kallscheuer N."/>
            <person name="Luecker S."/>
            <person name="Lage O.M."/>
            <person name="Pohl T."/>
            <person name="Merkel B.J."/>
            <person name="Hornburger P."/>
            <person name="Mueller R.-W."/>
            <person name="Bruemmer F."/>
            <person name="Labrenz M."/>
            <person name="Spormann A.M."/>
            <person name="Op den Camp H."/>
            <person name="Overmann J."/>
            <person name="Amann R."/>
            <person name="Jetten M.S.M."/>
            <person name="Mascher T."/>
            <person name="Medema M.H."/>
            <person name="Devos D.P."/>
            <person name="Kaster A.-K."/>
            <person name="Ovreas L."/>
            <person name="Rohde M."/>
            <person name="Galperin M.Y."/>
            <person name="Jogler C."/>
        </authorList>
    </citation>
    <scope>NUCLEOTIDE SEQUENCE [LARGE SCALE GENOMIC DNA]</scope>
    <source>
        <strain evidence="2 3">HG15A2</strain>
    </source>
</reference>
<feature type="transmembrane region" description="Helical" evidence="1">
    <location>
        <begin position="9"/>
        <end position="28"/>
    </location>
</feature>
<keyword evidence="1" id="KW-0472">Membrane</keyword>
<sequence>MSLLLENPVAIGAIGAVAATFAGLVFLSRRSGKSAVVLALVLIATSALLTVERLVVTDREQIETALHDTMAAIAENDLQAVLDHINPQTSTVLADAKSALPLVQVNSAGASNIETKIVEGTQPLIASTYFRGMLNGTTKKRGVRIGYFDDVLVVWTKIGDRWLIESYMIYQNGIPINATARIQSLK</sequence>
<dbReference type="KEGG" id="amob:HG15A2_34630"/>
<gene>
    <name evidence="2" type="ORF">HG15A2_34630</name>
</gene>
<dbReference type="Proteomes" id="UP000319852">
    <property type="component" value="Chromosome"/>
</dbReference>
<keyword evidence="1" id="KW-0812">Transmembrane</keyword>
<keyword evidence="1" id="KW-1133">Transmembrane helix</keyword>
<dbReference type="RefSeq" id="WP_145061404.1">
    <property type="nucleotide sequence ID" value="NZ_CP036263.1"/>
</dbReference>
<accession>A0A517MZ89</accession>